<sequence length="133" mass="14723">MNTKRRSAISLPESREEKRSRCGNGSESTKASVYTWKTLNLFAASIQHSENLAITPRKSRSPIEPTPTTPSVSDKEKMGVKPVHEKKSPTTATSLPPQVKPNAVSVPTKRNVEPAKETRLHNRFDTLLSLSDD</sequence>
<dbReference type="Gramene" id="Al_scaffold_0006_2666">
    <property type="protein sequence ID" value="Al_scaffold_0006_2666"/>
    <property type="gene ID" value="Al_scaffold_0006_2666"/>
</dbReference>
<feature type="compositionally biased region" description="Basic and acidic residues" evidence="1">
    <location>
        <begin position="73"/>
        <end position="88"/>
    </location>
</feature>
<name>D7M5J0_ARALL</name>
<evidence type="ECO:0000313" key="3">
    <source>
        <dbReference type="Proteomes" id="UP000008694"/>
    </source>
</evidence>
<evidence type="ECO:0000313" key="2">
    <source>
        <dbReference type="EMBL" id="EFH50617.1"/>
    </source>
</evidence>
<feature type="region of interest" description="Disordered" evidence="1">
    <location>
        <begin position="1"/>
        <end position="30"/>
    </location>
</feature>
<dbReference type="HOGENOM" id="CLU_1909530_0_0_1"/>
<keyword evidence="3" id="KW-1185">Reference proteome</keyword>
<feature type="region of interest" description="Disordered" evidence="1">
    <location>
        <begin position="52"/>
        <end position="133"/>
    </location>
</feature>
<organism evidence="3">
    <name type="scientific">Arabidopsis lyrata subsp. lyrata</name>
    <name type="common">Lyre-leaved rock-cress</name>
    <dbReference type="NCBI Taxonomy" id="81972"/>
    <lineage>
        <taxon>Eukaryota</taxon>
        <taxon>Viridiplantae</taxon>
        <taxon>Streptophyta</taxon>
        <taxon>Embryophyta</taxon>
        <taxon>Tracheophyta</taxon>
        <taxon>Spermatophyta</taxon>
        <taxon>Magnoliopsida</taxon>
        <taxon>eudicotyledons</taxon>
        <taxon>Gunneridae</taxon>
        <taxon>Pentapetalae</taxon>
        <taxon>rosids</taxon>
        <taxon>malvids</taxon>
        <taxon>Brassicales</taxon>
        <taxon>Brassicaceae</taxon>
        <taxon>Camelineae</taxon>
        <taxon>Arabidopsis</taxon>
    </lineage>
</organism>
<protein>
    <submittedName>
        <fullName evidence="2">Predicted protein</fullName>
    </submittedName>
</protein>
<gene>
    <name evidence="2" type="ORF">ARALYDRAFT_662601</name>
</gene>
<accession>D7M5J0</accession>
<reference evidence="3" key="1">
    <citation type="journal article" date="2011" name="Nat. Genet.">
        <title>The Arabidopsis lyrata genome sequence and the basis of rapid genome size change.</title>
        <authorList>
            <person name="Hu T.T."/>
            <person name="Pattyn P."/>
            <person name="Bakker E.G."/>
            <person name="Cao J."/>
            <person name="Cheng J.-F."/>
            <person name="Clark R.M."/>
            <person name="Fahlgren N."/>
            <person name="Fawcett J.A."/>
            <person name="Grimwood J."/>
            <person name="Gundlach H."/>
            <person name="Haberer G."/>
            <person name="Hollister J.D."/>
            <person name="Ossowski S."/>
            <person name="Ottilar R.P."/>
            <person name="Salamov A.A."/>
            <person name="Schneeberger K."/>
            <person name="Spannagl M."/>
            <person name="Wang X."/>
            <person name="Yang L."/>
            <person name="Nasrallah M.E."/>
            <person name="Bergelson J."/>
            <person name="Carrington J.C."/>
            <person name="Gaut B.S."/>
            <person name="Schmutz J."/>
            <person name="Mayer K.F.X."/>
            <person name="Van de Peer Y."/>
            <person name="Grigoriev I.V."/>
            <person name="Nordborg M."/>
            <person name="Weigel D."/>
            <person name="Guo Y.-L."/>
        </authorList>
    </citation>
    <scope>NUCLEOTIDE SEQUENCE [LARGE SCALE GENOMIC DNA]</scope>
    <source>
        <strain evidence="3">cv. MN47</strain>
    </source>
</reference>
<dbReference type="EMBL" id="GL348718">
    <property type="protein sequence ID" value="EFH50617.1"/>
    <property type="molecule type" value="Genomic_DNA"/>
</dbReference>
<proteinExistence type="predicted"/>
<dbReference type="Proteomes" id="UP000008694">
    <property type="component" value="Unassembled WGS sequence"/>
</dbReference>
<dbReference type="AlphaFoldDB" id="D7M5J0"/>
<evidence type="ECO:0000256" key="1">
    <source>
        <dbReference type="SAM" id="MobiDB-lite"/>
    </source>
</evidence>
<feature type="compositionally biased region" description="Basic and acidic residues" evidence="1">
    <location>
        <begin position="110"/>
        <end position="124"/>
    </location>
</feature>